<name>A0A4R6AM97_9RHOB</name>
<feature type="transmembrane region" description="Helical" evidence="1">
    <location>
        <begin position="47"/>
        <end position="66"/>
    </location>
</feature>
<accession>A0A4R6AM97</accession>
<protein>
    <submittedName>
        <fullName evidence="2">Uncharacterized protein</fullName>
    </submittedName>
</protein>
<gene>
    <name evidence="2" type="ORF">E2L05_17870</name>
</gene>
<evidence type="ECO:0000313" key="2">
    <source>
        <dbReference type="EMBL" id="TDL84545.1"/>
    </source>
</evidence>
<proteinExistence type="predicted"/>
<keyword evidence="1" id="KW-0812">Transmembrane</keyword>
<keyword evidence="1" id="KW-1133">Transmembrane helix</keyword>
<dbReference type="AlphaFoldDB" id="A0A4R6AM97"/>
<keyword evidence="1" id="KW-0472">Membrane</keyword>
<keyword evidence="3" id="KW-1185">Reference proteome</keyword>
<feature type="transmembrane region" description="Helical" evidence="1">
    <location>
        <begin position="15"/>
        <end position="35"/>
    </location>
</feature>
<organism evidence="2 3">
    <name type="scientific">Meridianimarinicoccus aquatilis</name>
    <dbReference type="NCBI Taxonomy" id="2552766"/>
    <lineage>
        <taxon>Bacteria</taxon>
        <taxon>Pseudomonadati</taxon>
        <taxon>Pseudomonadota</taxon>
        <taxon>Alphaproteobacteria</taxon>
        <taxon>Rhodobacterales</taxon>
        <taxon>Paracoccaceae</taxon>
        <taxon>Meridianimarinicoccus</taxon>
    </lineage>
</organism>
<dbReference type="EMBL" id="SMZO01000064">
    <property type="protein sequence ID" value="TDL84545.1"/>
    <property type="molecule type" value="Genomic_DNA"/>
</dbReference>
<comment type="caution">
    <text evidence="2">The sequence shown here is derived from an EMBL/GenBank/DDBJ whole genome shotgun (WGS) entry which is preliminary data.</text>
</comment>
<evidence type="ECO:0000256" key="1">
    <source>
        <dbReference type="SAM" id="Phobius"/>
    </source>
</evidence>
<evidence type="ECO:0000313" key="3">
    <source>
        <dbReference type="Proteomes" id="UP000294562"/>
    </source>
</evidence>
<dbReference type="Proteomes" id="UP000294562">
    <property type="component" value="Unassembled WGS sequence"/>
</dbReference>
<sequence>MKDDGTQTEDRPSNFSPVAIVMMDAALTLALVWAFRWMSLSWVTSLLGGWIVGAFLTVAILFAATIGTELTDKDKD</sequence>
<reference evidence="2 3" key="1">
    <citation type="submission" date="2019-03" db="EMBL/GenBank/DDBJ databases">
        <title>Rhodobacteraceae bacterium SM1902, a new member of the family Rhodobacteraceae isolated from Yantai.</title>
        <authorList>
            <person name="Sun Y."/>
        </authorList>
    </citation>
    <scope>NUCLEOTIDE SEQUENCE [LARGE SCALE GENOMIC DNA]</scope>
    <source>
        <strain evidence="2 3">SM1902</strain>
    </source>
</reference>